<keyword evidence="5 8" id="KW-1133">Transmembrane helix</keyword>
<feature type="transmembrane region" description="Helical" evidence="8">
    <location>
        <begin position="418"/>
        <end position="441"/>
    </location>
</feature>
<evidence type="ECO:0000313" key="11">
    <source>
        <dbReference type="EMBL" id="STY29330.1"/>
    </source>
</evidence>
<feature type="transmembrane region" description="Helical" evidence="8">
    <location>
        <begin position="767"/>
        <end position="790"/>
    </location>
</feature>
<feature type="transmembrane region" description="Helical" evidence="8">
    <location>
        <begin position="501"/>
        <end position="522"/>
    </location>
</feature>
<dbReference type="AlphaFoldDB" id="A0A378LSK2"/>
<dbReference type="EMBL" id="UGPB01000001">
    <property type="protein sequence ID" value="STY29330.1"/>
    <property type="molecule type" value="Genomic_DNA"/>
</dbReference>
<dbReference type="STRING" id="1122170.GCA_000701265_00971"/>
<name>A0A378LSK2_9GAMM</name>
<evidence type="ECO:0000256" key="8">
    <source>
        <dbReference type="SAM" id="Phobius"/>
    </source>
</evidence>
<evidence type="ECO:0000259" key="9">
    <source>
        <dbReference type="Pfam" id="PF00924"/>
    </source>
</evidence>
<evidence type="ECO:0000256" key="2">
    <source>
        <dbReference type="ARBA" id="ARBA00008017"/>
    </source>
</evidence>
<evidence type="ECO:0000256" key="1">
    <source>
        <dbReference type="ARBA" id="ARBA00004651"/>
    </source>
</evidence>
<dbReference type="Pfam" id="PF21082">
    <property type="entry name" value="MS_channel_3rd"/>
    <property type="match status" value="1"/>
</dbReference>
<dbReference type="InterPro" id="IPR006685">
    <property type="entry name" value="MscS_channel_2nd"/>
</dbReference>
<dbReference type="Gene3D" id="2.30.30.60">
    <property type="match status" value="1"/>
</dbReference>
<feature type="transmembrane region" description="Helical" evidence="8">
    <location>
        <begin position="534"/>
        <end position="556"/>
    </location>
</feature>
<evidence type="ECO:0000259" key="10">
    <source>
        <dbReference type="Pfam" id="PF21082"/>
    </source>
</evidence>
<keyword evidence="4 8" id="KW-0812">Transmembrane</keyword>
<dbReference type="GO" id="GO:0008381">
    <property type="term" value="F:mechanosensitive monoatomic ion channel activity"/>
    <property type="evidence" value="ECO:0007669"/>
    <property type="project" value="UniProtKB-ARBA"/>
</dbReference>
<dbReference type="Gene3D" id="1.10.287.1260">
    <property type="match status" value="1"/>
</dbReference>
<feature type="coiled-coil region" evidence="7">
    <location>
        <begin position="384"/>
        <end position="411"/>
    </location>
</feature>
<dbReference type="Proteomes" id="UP000255297">
    <property type="component" value="Unassembled WGS sequence"/>
</dbReference>
<feature type="transmembrane region" description="Helical" evidence="8">
    <location>
        <begin position="603"/>
        <end position="620"/>
    </location>
</feature>
<feature type="transmembrane region" description="Helical" evidence="8">
    <location>
        <begin position="640"/>
        <end position="668"/>
    </location>
</feature>
<sequence>MLQQRRLNKTTLRGKAFLCHVKNWIIFLKVGIFFSIFSEVRLKKSPLQQPSFLKNLGRGILNYQFLTPLFVLFFYSYSITATPIHKQVTSPLKKEAAGSEKKQVTYIEYLTQEKIHLTSAIQESKQAIQLTSEIEFNAKMKQVSTILSMVGVKIESLDSFLDHQYKEQYNLNQRLKQLQQMPISKENTTIPERVQKVEHLLDINKQTTQLILDNLKLAKEFQISLNEEVKNLESWHSLFVLEQKLVQIKSLKDQLNKKLSILYENVIKQPQDKRVKSSLRLTTADYEAMLLINNQNIAAIQNHLNALNIQKTVVRADIVYLKNPDTKNLQLITEIYKDALNQYSKVEKSIQQIGNFLNNETKLVVEPSLKKSISALQLTLMQQLKEANIQKQLLIKNLSDYQAQLKKLMSSRQTLADYSLNSWPIIIKKIVAIPGLFYKYIKTLSLKVYDSYLWLTPLSRFLLWGGFVFIAGFFFVISRILKMIRRGKERSRLSGYLYDGILILIQRNIPYFCVVSMLWALLYVTHISFSNYQLLFKLIAVWFTFKILILIARLVLLERISDSSGKDVKLYYRLKWLLLFGGWTNALMTIGYLLPLSILLQDIFNRLFMLFILAVSLVAWKSKDVIPYLLRPMLKSQKGYVKNAVSLLVILIPTTLVTTAVIGLSGYISLAWSMSQYQAYVLLVLVGYIFARGLLFDALELFSELMISSLRNGWLWIEVFLKPLDKIIRILLLLTSIYILFQLFGWYSDSLVVMSLKKFAQYTLINIPGIYITVTSTLEFFILLAIFIWAAKWTREFCYRWLYKNAKDVGIRNSLSVFSQYAIALLGGFVSLHILGFDFSGMSMIIGGLAVGMGFGLRDFASNIVGGLMLLVERPVREGDLVTIGEHEGRVSHIGIRSMRVSSWDNMEVLVPNAETFNKPFTNWTHQDGIVRTVIPIKVSRSDNPLMIQQLILDILATTSEIVADPPAQVFLKKIDEALLEFEVRYFINVQIHTRIEVQSKVLFAIMDQFKSNNIKPPIEPLAIEIKEGESDFSVKNQSPEK</sequence>
<dbReference type="PANTHER" id="PTHR30347:SF1">
    <property type="entry name" value="MECHANOSENSITIVE CHANNEL MSCK"/>
    <property type="match status" value="1"/>
</dbReference>
<dbReference type="PANTHER" id="PTHR30347">
    <property type="entry name" value="POTASSIUM CHANNEL RELATED"/>
    <property type="match status" value="1"/>
</dbReference>
<feature type="transmembrane region" description="Helical" evidence="8">
    <location>
        <begin position="461"/>
        <end position="481"/>
    </location>
</feature>
<keyword evidence="12" id="KW-1185">Reference proteome</keyword>
<feature type="transmembrane region" description="Helical" evidence="8">
    <location>
        <begin position="60"/>
        <end position="77"/>
    </location>
</feature>
<feature type="transmembrane region" description="Helical" evidence="8">
    <location>
        <begin position="680"/>
        <end position="702"/>
    </location>
</feature>
<keyword evidence="7" id="KW-0175">Coiled coil</keyword>
<dbReference type="InterPro" id="IPR011014">
    <property type="entry name" value="MscS_channel_TM-2"/>
</dbReference>
<dbReference type="InterPro" id="IPR010920">
    <property type="entry name" value="LSM_dom_sf"/>
</dbReference>
<dbReference type="InterPro" id="IPR023408">
    <property type="entry name" value="MscS_beta-dom_sf"/>
</dbReference>
<feature type="transmembrane region" description="Helical" evidence="8">
    <location>
        <begin position="21"/>
        <end position="40"/>
    </location>
</feature>
<feature type="transmembrane region" description="Helical" evidence="8">
    <location>
        <begin position="727"/>
        <end position="747"/>
    </location>
</feature>
<comment type="similarity">
    <text evidence="2">Belongs to the MscS (TC 1.A.23) family.</text>
</comment>
<dbReference type="GO" id="GO:0005886">
    <property type="term" value="C:plasma membrane"/>
    <property type="evidence" value="ECO:0007669"/>
    <property type="project" value="UniProtKB-SubCell"/>
</dbReference>
<keyword evidence="6 8" id="KW-0472">Membrane</keyword>
<dbReference type="Pfam" id="PF00924">
    <property type="entry name" value="MS_channel_2nd"/>
    <property type="match status" value="1"/>
</dbReference>
<feature type="transmembrane region" description="Helical" evidence="8">
    <location>
        <begin position="811"/>
        <end position="835"/>
    </location>
</feature>
<gene>
    <name evidence="11" type="ORF">NCTC11532_01515</name>
</gene>
<feature type="transmembrane region" description="Helical" evidence="8">
    <location>
        <begin position="576"/>
        <end position="597"/>
    </location>
</feature>
<reference evidence="11 12" key="1">
    <citation type="submission" date="2018-06" db="EMBL/GenBank/DDBJ databases">
        <authorList>
            <consortium name="Pathogen Informatics"/>
            <person name="Doyle S."/>
        </authorList>
    </citation>
    <scope>NUCLEOTIDE SEQUENCE [LARGE SCALE GENOMIC DNA]</scope>
    <source>
        <strain evidence="11 12">NCTC11532</strain>
    </source>
</reference>
<dbReference type="SUPFAM" id="SSF82861">
    <property type="entry name" value="Mechanosensitive channel protein MscS (YggB), transmembrane region"/>
    <property type="match status" value="1"/>
</dbReference>
<evidence type="ECO:0000256" key="6">
    <source>
        <dbReference type="ARBA" id="ARBA00023136"/>
    </source>
</evidence>
<evidence type="ECO:0000256" key="3">
    <source>
        <dbReference type="ARBA" id="ARBA00022475"/>
    </source>
</evidence>
<dbReference type="InterPro" id="IPR011066">
    <property type="entry name" value="MscS_channel_C_sf"/>
</dbReference>
<evidence type="ECO:0000256" key="5">
    <source>
        <dbReference type="ARBA" id="ARBA00022989"/>
    </source>
</evidence>
<comment type="subcellular location">
    <subcellularLocation>
        <location evidence="1">Cell membrane</location>
        <topology evidence="1">Multi-pass membrane protein</topology>
    </subcellularLocation>
</comment>
<protein>
    <submittedName>
        <fullName evidence="11">Mechanosensitive ion channel MscS</fullName>
    </submittedName>
</protein>
<evidence type="ECO:0000313" key="12">
    <source>
        <dbReference type="Proteomes" id="UP000255297"/>
    </source>
</evidence>
<dbReference type="SUPFAM" id="SSF82689">
    <property type="entry name" value="Mechanosensitive channel protein MscS (YggB), C-terminal domain"/>
    <property type="match status" value="1"/>
</dbReference>
<feature type="domain" description="Mechanosensitive ion channel MscS" evidence="9">
    <location>
        <begin position="860"/>
        <end position="926"/>
    </location>
</feature>
<dbReference type="Gene3D" id="3.30.70.100">
    <property type="match status" value="1"/>
</dbReference>
<feature type="domain" description="Mechanosensitive ion channel MscS C-terminal" evidence="10">
    <location>
        <begin position="935"/>
        <end position="1016"/>
    </location>
</feature>
<evidence type="ECO:0000256" key="4">
    <source>
        <dbReference type="ARBA" id="ARBA00022692"/>
    </source>
</evidence>
<accession>A0A378LSK2</accession>
<dbReference type="InterPro" id="IPR049278">
    <property type="entry name" value="MS_channel_C"/>
</dbReference>
<dbReference type="InterPro" id="IPR052702">
    <property type="entry name" value="MscS-like_channel"/>
</dbReference>
<dbReference type="SUPFAM" id="SSF50182">
    <property type="entry name" value="Sm-like ribonucleoproteins"/>
    <property type="match status" value="1"/>
</dbReference>
<keyword evidence="3" id="KW-1003">Cell membrane</keyword>
<organism evidence="11 12">
    <name type="scientific">Legionella wadsworthii</name>
    <dbReference type="NCBI Taxonomy" id="28088"/>
    <lineage>
        <taxon>Bacteria</taxon>
        <taxon>Pseudomonadati</taxon>
        <taxon>Pseudomonadota</taxon>
        <taxon>Gammaproteobacteria</taxon>
        <taxon>Legionellales</taxon>
        <taxon>Legionellaceae</taxon>
        <taxon>Legionella</taxon>
    </lineage>
</organism>
<evidence type="ECO:0000256" key="7">
    <source>
        <dbReference type="SAM" id="Coils"/>
    </source>
</evidence>
<proteinExistence type="inferred from homology"/>